<dbReference type="EMBL" id="MU069877">
    <property type="protein sequence ID" value="KAF5832398.1"/>
    <property type="molecule type" value="Genomic_DNA"/>
</dbReference>
<organism evidence="2 3">
    <name type="scientific">Dunaliella salina</name>
    <name type="common">Green alga</name>
    <name type="synonym">Protococcus salinus</name>
    <dbReference type="NCBI Taxonomy" id="3046"/>
    <lineage>
        <taxon>Eukaryota</taxon>
        <taxon>Viridiplantae</taxon>
        <taxon>Chlorophyta</taxon>
        <taxon>core chlorophytes</taxon>
        <taxon>Chlorophyceae</taxon>
        <taxon>CS clade</taxon>
        <taxon>Chlamydomonadales</taxon>
        <taxon>Dunaliellaceae</taxon>
        <taxon>Dunaliella</taxon>
    </lineage>
</organism>
<protein>
    <submittedName>
        <fullName evidence="2">Uncharacterized protein</fullName>
    </submittedName>
</protein>
<feature type="region of interest" description="Disordered" evidence="1">
    <location>
        <begin position="344"/>
        <end position="383"/>
    </location>
</feature>
<dbReference type="Proteomes" id="UP000815325">
    <property type="component" value="Unassembled WGS sequence"/>
</dbReference>
<evidence type="ECO:0000313" key="3">
    <source>
        <dbReference type="Proteomes" id="UP000815325"/>
    </source>
</evidence>
<proteinExistence type="predicted"/>
<name>A0ABQ7GCQ3_DUNSA</name>
<feature type="compositionally biased region" description="Low complexity" evidence="1">
    <location>
        <begin position="349"/>
        <end position="375"/>
    </location>
</feature>
<comment type="caution">
    <text evidence="2">The sequence shown here is derived from an EMBL/GenBank/DDBJ whole genome shotgun (WGS) entry which is preliminary data.</text>
</comment>
<evidence type="ECO:0000313" key="2">
    <source>
        <dbReference type="EMBL" id="KAF5832398.1"/>
    </source>
</evidence>
<reference evidence="2" key="1">
    <citation type="submission" date="2017-08" db="EMBL/GenBank/DDBJ databases">
        <authorList>
            <person name="Polle J.E."/>
            <person name="Barry K."/>
            <person name="Cushman J."/>
            <person name="Schmutz J."/>
            <person name="Tran D."/>
            <person name="Hathwaick L.T."/>
            <person name="Yim W.C."/>
            <person name="Jenkins J."/>
            <person name="Mckie-Krisberg Z.M."/>
            <person name="Prochnik S."/>
            <person name="Lindquist E."/>
            <person name="Dockter R.B."/>
            <person name="Adam C."/>
            <person name="Molina H."/>
            <person name="Bunkerborg J."/>
            <person name="Jin E."/>
            <person name="Buchheim M."/>
            <person name="Magnuson J."/>
        </authorList>
    </citation>
    <scope>NUCLEOTIDE SEQUENCE</scope>
    <source>
        <strain evidence="2">CCAP 19/18</strain>
    </source>
</reference>
<sequence length="391" mass="43833">MSYPVNENEDDIAVSVYDEIEEAGFDVPMVELLLDEASDGQIDLMGDVLIYLVKKDHADWAAELCRMLVHRTTADGSKLEPDYHVISSVLSYIVDQQQADAARKVCSFILVLKHDDQGANYFDCSDLAFLLGNMVHHKHAKQASEIIYSFYCDDSNEGRMYHGGIPYILGSLVDLQHTDWVLELSKCLMQNDDDYGGSPVDYAVMGWCLAQMVTEGRPDWAAAICEGLRSARLPWFQLQGLMEAVAAWSDYSHVQAIASMMEETPGPSSMGQPVQPRMPFLHGAAPLPQQQWPMQAGEQWSMQAGLGPYATHPMGISPSMSPQMMPYGAQQQAQFMAPSYGFSAPFGRPQHWQPPQQRQYAQQQQQQQPQQQHTQRGSGARRPIMWPLQIC</sequence>
<evidence type="ECO:0000256" key="1">
    <source>
        <dbReference type="SAM" id="MobiDB-lite"/>
    </source>
</evidence>
<accession>A0ABQ7GCQ3</accession>
<gene>
    <name evidence="2" type="ORF">DUNSADRAFT_11730</name>
</gene>
<keyword evidence="3" id="KW-1185">Reference proteome</keyword>